<dbReference type="STRING" id="5364.A0A5C3MQ31"/>
<dbReference type="Proteomes" id="UP000305948">
    <property type="component" value="Unassembled WGS sequence"/>
</dbReference>
<protein>
    <recommendedName>
        <fullName evidence="4">G-protein coupled receptors family 1 profile domain-containing protein</fullName>
    </recommendedName>
</protein>
<evidence type="ECO:0000313" key="3">
    <source>
        <dbReference type="Proteomes" id="UP000305948"/>
    </source>
</evidence>
<feature type="transmembrane region" description="Helical" evidence="1">
    <location>
        <begin position="20"/>
        <end position="38"/>
    </location>
</feature>
<proteinExistence type="predicted"/>
<keyword evidence="1" id="KW-0812">Transmembrane</keyword>
<evidence type="ECO:0008006" key="4">
    <source>
        <dbReference type="Google" id="ProtNLM"/>
    </source>
</evidence>
<keyword evidence="1" id="KW-1133">Transmembrane helix</keyword>
<accession>A0A5C3MQ31</accession>
<gene>
    <name evidence="2" type="ORF">OE88DRAFT_800066</name>
</gene>
<feature type="transmembrane region" description="Helical" evidence="1">
    <location>
        <begin position="81"/>
        <end position="101"/>
    </location>
</feature>
<feature type="transmembrane region" description="Helical" evidence="1">
    <location>
        <begin position="121"/>
        <end position="140"/>
    </location>
</feature>
<evidence type="ECO:0000313" key="2">
    <source>
        <dbReference type="EMBL" id="TFK47394.1"/>
    </source>
</evidence>
<dbReference type="AlphaFoldDB" id="A0A5C3MQ31"/>
<feature type="transmembrane region" description="Helical" evidence="1">
    <location>
        <begin position="160"/>
        <end position="181"/>
    </location>
</feature>
<organism evidence="2 3">
    <name type="scientific">Heliocybe sulcata</name>
    <dbReference type="NCBI Taxonomy" id="5364"/>
    <lineage>
        <taxon>Eukaryota</taxon>
        <taxon>Fungi</taxon>
        <taxon>Dikarya</taxon>
        <taxon>Basidiomycota</taxon>
        <taxon>Agaricomycotina</taxon>
        <taxon>Agaricomycetes</taxon>
        <taxon>Gloeophyllales</taxon>
        <taxon>Gloeophyllaceae</taxon>
        <taxon>Heliocybe</taxon>
    </lineage>
</organism>
<sequence length="224" mass="25070">MNLLDALVAALLSDYSRIIVVRKVFLLGMAAVVQYPYLGSRPFVWIYLLFSINLLGQICLLFLLGTLLFSNEVHPRKVHLINLLVATVIYGIGPWFLVYSGQLQDPTPGWGYCLFTASFKHGGDTMVITATLALTIELFATTRKISTSASRTERLRTYVLAFLPYFTFVLWMLITVAVGVITPSRVQHQDNRYYCVISSAWLGSSVEIYAVACDLVVIALEVYP</sequence>
<feature type="transmembrane region" description="Helical" evidence="1">
    <location>
        <begin position="201"/>
        <end position="223"/>
    </location>
</feature>
<keyword evidence="1" id="KW-0472">Membrane</keyword>
<evidence type="ECO:0000256" key="1">
    <source>
        <dbReference type="SAM" id="Phobius"/>
    </source>
</evidence>
<feature type="transmembrane region" description="Helical" evidence="1">
    <location>
        <begin position="44"/>
        <end position="69"/>
    </location>
</feature>
<keyword evidence="3" id="KW-1185">Reference proteome</keyword>
<dbReference type="EMBL" id="ML213524">
    <property type="protein sequence ID" value="TFK47394.1"/>
    <property type="molecule type" value="Genomic_DNA"/>
</dbReference>
<name>A0A5C3MQ31_9AGAM</name>
<reference evidence="2 3" key="1">
    <citation type="journal article" date="2019" name="Nat. Ecol. Evol.">
        <title>Megaphylogeny resolves global patterns of mushroom evolution.</title>
        <authorList>
            <person name="Varga T."/>
            <person name="Krizsan K."/>
            <person name="Foldi C."/>
            <person name="Dima B."/>
            <person name="Sanchez-Garcia M."/>
            <person name="Sanchez-Ramirez S."/>
            <person name="Szollosi G.J."/>
            <person name="Szarkandi J.G."/>
            <person name="Papp V."/>
            <person name="Albert L."/>
            <person name="Andreopoulos W."/>
            <person name="Angelini C."/>
            <person name="Antonin V."/>
            <person name="Barry K.W."/>
            <person name="Bougher N.L."/>
            <person name="Buchanan P."/>
            <person name="Buyck B."/>
            <person name="Bense V."/>
            <person name="Catcheside P."/>
            <person name="Chovatia M."/>
            <person name="Cooper J."/>
            <person name="Damon W."/>
            <person name="Desjardin D."/>
            <person name="Finy P."/>
            <person name="Geml J."/>
            <person name="Haridas S."/>
            <person name="Hughes K."/>
            <person name="Justo A."/>
            <person name="Karasinski D."/>
            <person name="Kautmanova I."/>
            <person name="Kiss B."/>
            <person name="Kocsube S."/>
            <person name="Kotiranta H."/>
            <person name="LaButti K.M."/>
            <person name="Lechner B.E."/>
            <person name="Liimatainen K."/>
            <person name="Lipzen A."/>
            <person name="Lukacs Z."/>
            <person name="Mihaltcheva S."/>
            <person name="Morgado L.N."/>
            <person name="Niskanen T."/>
            <person name="Noordeloos M.E."/>
            <person name="Ohm R.A."/>
            <person name="Ortiz-Santana B."/>
            <person name="Ovrebo C."/>
            <person name="Racz N."/>
            <person name="Riley R."/>
            <person name="Savchenko A."/>
            <person name="Shiryaev A."/>
            <person name="Soop K."/>
            <person name="Spirin V."/>
            <person name="Szebenyi C."/>
            <person name="Tomsovsky M."/>
            <person name="Tulloss R.E."/>
            <person name="Uehling J."/>
            <person name="Grigoriev I.V."/>
            <person name="Vagvolgyi C."/>
            <person name="Papp T."/>
            <person name="Martin F.M."/>
            <person name="Miettinen O."/>
            <person name="Hibbett D.S."/>
            <person name="Nagy L.G."/>
        </authorList>
    </citation>
    <scope>NUCLEOTIDE SEQUENCE [LARGE SCALE GENOMIC DNA]</scope>
    <source>
        <strain evidence="2 3">OMC1185</strain>
    </source>
</reference>
<dbReference type="OrthoDB" id="3232296at2759"/>